<reference evidence="1 2" key="1">
    <citation type="submission" date="2021-07" db="EMBL/GenBank/DDBJ databases">
        <authorList>
            <person name="Palmer J.M."/>
        </authorList>
    </citation>
    <scope>NUCLEOTIDE SEQUENCE [LARGE SCALE GENOMIC DNA]</scope>
    <source>
        <strain evidence="1 2">AT_MEX2019</strain>
        <tissue evidence="1">Muscle</tissue>
    </source>
</reference>
<accession>A0ABU7BHN6</accession>
<name>A0ABU7BHN6_9TELE</name>
<comment type="caution">
    <text evidence="1">The sequence shown here is derived from an EMBL/GenBank/DDBJ whole genome shotgun (WGS) entry which is preliminary data.</text>
</comment>
<dbReference type="Proteomes" id="UP001345963">
    <property type="component" value="Unassembled WGS sequence"/>
</dbReference>
<sequence>MGEEEVDILDLKARRNLKMLTRRSETKLNRSEEVTVRMCLCRRRKKWGGAGKAMRSEGGRTDAEVSSLWVERVHQRACPSQTCGVVRGSAGVPSLFRKIGGNLNQTHQQNKAQQIIFLHLVSVPHPPPPRKT</sequence>
<evidence type="ECO:0000313" key="1">
    <source>
        <dbReference type="EMBL" id="MED6249948.1"/>
    </source>
</evidence>
<keyword evidence="2" id="KW-1185">Reference proteome</keyword>
<dbReference type="EMBL" id="JAHUTI010053992">
    <property type="protein sequence ID" value="MED6249948.1"/>
    <property type="molecule type" value="Genomic_DNA"/>
</dbReference>
<organism evidence="1 2">
    <name type="scientific">Ataeniobius toweri</name>
    <dbReference type="NCBI Taxonomy" id="208326"/>
    <lineage>
        <taxon>Eukaryota</taxon>
        <taxon>Metazoa</taxon>
        <taxon>Chordata</taxon>
        <taxon>Craniata</taxon>
        <taxon>Vertebrata</taxon>
        <taxon>Euteleostomi</taxon>
        <taxon>Actinopterygii</taxon>
        <taxon>Neopterygii</taxon>
        <taxon>Teleostei</taxon>
        <taxon>Neoteleostei</taxon>
        <taxon>Acanthomorphata</taxon>
        <taxon>Ovalentaria</taxon>
        <taxon>Atherinomorphae</taxon>
        <taxon>Cyprinodontiformes</taxon>
        <taxon>Goodeidae</taxon>
        <taxon>Ataeniobius</taxon>
    </lineage>
</organism>
<protein>
    <submittedName>
        <fullName evidence="1">Uncharacterized protein</fullName>
    </submittedName>
</protein>
<gene>
    <name evidence="1" type="ORF">ATANTOWER_022187</name>
</gene>
<evidence type="ECO:0000313" key="2">
    <source>
        <dbReference type="Proteomes" id="UP001345963"/>
    </source>
</evidence>
<proteinExistence type="predicted"/>